<reference evidence="1 2" key="1">
    <citation type="journal article" date="2023" name="Commun. Biol.">
        <title>Reorganization of the ancestral sex-determining regions during the evolution of trioecy in Pleodorina starrii.</title>
        <authorList>
            <person name="Takahashi K."/>
            <person name="Suzuki S."/>
            <person name="Kawai-Toyooka H."/>
            <person name="Yamamoto K."/>
            <person name="Hamaji T."/>
            <person name="Ootsuki R."/>
            <person name="Yamaguchi H."/>
            <person name="Kawachi M."/>
            <person name="Higashiyama T."/>
            <person name="Nozaki H."/>
        </authorList>
    </citation>
    <scope>NUCLEOTIDE SEQUENCE [LARGE SCALE GENOMIC DNA]</scope>
    <source>
        <strain evidence="1 2">NIES-4479</strain>
    </source>
</reference>
<accession>A0A9W6F0H9</accession>
<protein>
    <submittedName>
        <fullName evidence="1">Uncharacterized protein</fullName>
    </submittedName>
</protein>
<dbReference type="EMBL" id="BRXU01000005">
    <property type="protein sequence ID" value="GLC51852.1"/>
    <property type="molecule type" value="Genomic_DNA"/>
</dbReference>
<dbReference type="Proteomes" id="UP001165080">
    <property type="component" value="Unassembled WGS sequence"/>
</dbReference>
<proteinExistence type="predicted"/>
<dbReference type="AlphaFoldDB" id="A0A9W6F0H9"/>
<sequence>MNRAFQRGQAHEAKLREVLGQEAKIVPGGLRALMRDLTGVPLPKFAHYYETLDKWKNLSKGIYANTAAELVYKCRHLSILPSTLISYATDHA</sequence>
<organism evidence="1 2">
    <name type="scientific">Pleodorina starrii</name>
    <dbReference type="NCBI Taxonomy" id="330485"/>
    <lineage>
        <taxon>Eukaryota</taxon>
        <taxon>Viridiplantae</taxon>
        <taxon>Chlorophyta</taxon>
        <taxon>core chlorophytes</taxon>
        <taxon>Chlorophyceae</taxon>
        <taxon>CS clade</taxon>
        <taxon>Chlamydomonadales</taxon>
        <taxon>Volvocaceae</taxon>
        <taxon>Pleodorina</taxon>
    </lineage>
</organism>
<gene>
    <name evidence="1" type="primary">PLESTB000960</name>
    <name evidence="1" type="ORF">PLESTB_000555500</name>
</gene>
<name>A0A9W6F0H9_9CHLO</name>
<evidence type="ECO:0000313" key="1">
    <source>
        <dbReference type="EMBL" id="GLC51852.1"/>
    </source>
</evidence>
<keyword evidence="2" id="KW-1185">Reference proteome</keyword>
<comment type="caution">
    <text evidence="1">The sequence shown here is derived from an EMBL/GenBank/DDBJ whole genome shotgun (WGS) entry which is preliminary data.</text>
</comment>
<evidence type="ECO:0000313" key="2">
    <source>
        <dbReference type="Proteomes" id="UP001165080"/>
    </source>
</evidence>